<keyword evidence="1 3" id="KW-0863">Zinc-finger</keyword>
<evidence type="ECO:0000259" key="5">
    <source>
        <dbReference type="PROSITE" id="PS50089"/>
    </source>
</evidence>
<feature type="compositionally biased region" description="Low complexity" evidence="4">
    <location>
        <begin position="1"/>
        <end position="20"/>
    </location>
</feature>
<sequence length="192" mass="20213">MSGSHSSVGSSRGSSPGSEGFPAVTAGTQSASRFDRAEASAAAETPVARSEKLFAKLSSKYPNHSGEDIKAALQKVYKECNGLKGMTIAQIIKATSKVIESNSAAASNAASSRSWAPTGPAGNGLEAMRWNGKDSQCSICLEDLDGSSKQMQTSCGHSFHEHCLEKWYKTDQSCPNCRTPSLSDKDFPSLGN</sequence>
<dbReference type="VEuPathDB" id="VectorBase:ISCI011759"/>
<reference evidence="7" key="2">
    <citation type="submission" date="2020-05" db="UniProtKB">
        <authorList>
            <consortium name="EnsemblMetazoa"/>
        </authorList>
    </citation>
    <scope>IDENTIFICATION</scope>
    <source>
        <strain evidence="7">wikel</strain>
    </source>
</reference>
<keyword evidence="9" id="KW-1267">Proteomics identification</keyword>
<dbReference type="VEuPathDB" id="VectorBase:ISCW011759"/>
<keyword evidence="2" id="KW-0862">Zinc</keyword>
<evidence type="ECO:0007829" key="9">
    <source>
        <dbReference type="PeptideAtlas" id="B7Q586"/>
    </source>
</evidence>
<evidence type="ECO:0000256" key="4">
    <source>
        <dbReference type="SAM" id="MobiDB-lite"/>
    </source>
</evidence>
<dbReference type="EMBL" id="DS860161">
    <property type="protein sequence ID" value="EEC14008.1"/>
    <property type="molecule type" value="Genomic_DNA"/>
</dbReference>
<dbReference type="EMBL" id="ABJB010453245">
    <property type="status" value="NOT_ANNOTATED_CDS"/>
    <property type="molecule type" value="Genomic_DNA"/>
</dbReference>
<feature type="region of interest" description="Disordered" evidence="4">
    <location>
        <begin position="1"/>
        <end position="45"/>
    </location>
</feature>
<dbReference type="OrthoDB" id="1714475at2759"/>
<dbReference type="PANTHER" id="PTHR17550">
    <property type="entry name" value="E3 UBIQUITIN-PROTEIN LIGASE TTC3"/>
    <property type="match status" value="1"/>
</dbReference>
<dbReference type="Gene3D" id="3.30.40.10">
    <property type="entry name" value="Zinc/RING finger domain, C3HC4 (zinc finger)"/>
    <property type="match status" value="1"/>
</dbReference>
<dbReference type="Proteomes" id="UP000001555">
    <property type="component" value="Unassembled WGS sequence"/>
</dbReference>
<dbReference type="EnsemblMetazoa" id="ISCW011759-RA">
    <property type="protein sequence ID" value="ISCW011759-PA"/>
    <property type="gene ID" value="ISCW011759"/>
</dbReference>
<keyword evidence="8" id="KW-1185">Reference proteome</keyword>
<dbReference type="InterPro" id="IPR001841">
    <property type="entry name" value="Znf_RING"/>
</dbReference>
<gene>
    <name evidence="6" type="ORF">IscW_ISCW011759</name>
</gene>
<feature type="region of interest" description="Disordered" evidence="4">
    <location>
        <begin position="171"/>
        <end position="192"/>
    </location>
</feature>
<dbReference type="STRING" id="6945.B7Q586"/>
<dbReference type="PANTHER" id="PTHR17550:SF4">
    <property type="entry name" value="E3 UBIQUITIN-PROTEIN LIGASE TTC3"/>
    <property type="match status" value="1"/>
</dbReference>
<evidence type="ECO:0000256" key="2">
    <source>
        <dbReference type="ARBA" id="ARBA00022833"/>
    </source>
</evidence>
<dbReference type="CDD" id="cd16448">
    <property type="entry name" value="RING-H2"/>
    <property type="match status" value="1"/>
</dbReference>
<keyword evidence="1 3" id="KW-0479">Metal-binding</keyword>
<dbReference type="PaxDb" id="6945-B7Q586"/>
<accession>B7Q586</accession>
<feature type="compositionally biased region" description="Basic and acidic residues" evidence="4">
    <location>
        <begin position="183"/>
        <end position="192"/>
    </location>
</feature>
<feature type="domain" description="RING-type" evidence="5">
    <location>
        <begin position="137"/>
        <end position="178"/>
    </location>
</feature>
<dbReference type="SUPFAM" id="SSF57850">
    <property type="entry name" value="RING/U-box"/>
    <property type="match status" value="1"/>
</dbReference>
<evidence type="ECO:0000313" key="6">
    <source>
        <dbReference type="EMBL" id="EEC14008.1"/>
    </source>
</evidence>
<evidence type="ECO:0000256" key="1">
    <source>
        <dbReference type="ARBA" id="ARBA00022771"/>
    </source>
</evidence>
<protein>
    <submittedName>
        <fullName evidence="6 7">RING finger containing protein, putative</fullName>
    </submittedName>
</protein>
<dbReference type="SMART" id="SM00184">
    <property type="entry name" value="RING"/>
    <property type="match status" value="1"/>
</dbReference>
<dbReference type="GO" id="GO:0008270">
    <property type="term" value="F:zinc ion binding"/>
    <property type="evidence" value="ECO:0007669"/>
    <property type="project" value="UniProtKB-KW"/>
</dbReference>
<dbReference type="InParanoid" id="B7Q586"/>
<dbReference type="HOGENOM" id="CLU_1416607_0_0_1"/>
<evidence type="ECO:0000313" key="7">
    <source>
        <dbReference type="EnsemblMetazoa" id="ISCW011759-PA"/>
    </source>
</evidence>
<dbReference type="EMBL" id="ABJB010181059">
    <property type="status" value="NOT_ANNOTATED_CDS"/>
    <property type="molecule type" value="Genomic_DNA"/>
</dbReference>
<feature type="compositionally biased region" description="Polar residues" evidence="4">
    <location>
        <begin position="171"/>
        <end position="182"/>
    </location>
</feature>
<evidence type="ECO:0000256" key="3">
    <source>
        <dbReference type="PROSITE-ProRule" id="PRU00175"/>
    </source>
</evidence>
<dbReference type="AlphaFoldDB" id="B7Q586"/>
<dbReference type="EMBL" id="ABJB010040428">
    <property type="status" value="NOT_ANNOTATED_CDS"/>
    <property type="molecule type" value="Genomic_DNA"/>
</dbReference>
<dbReference type="Pfam" id="PF13639">
    <property type="entry name" value="zf-RING_2"/>
    <property type="match status" value="1"/>
</dbReference>
<feature type="region of interest" description="Disordered" evidence="4">
    <location>
        <begin position="106"/>
        <end position="127"/>
    </location>
</feature>
<dbReference type="VEuPathDB" id="VectorBase:ISCP_004387"/>
<name>B7Q586_IXOSC</name>
<dbReference type="PROSITE" id="PS50089">
    <property type="entry name" value="ZF_RING_2"/>
    <property type="match status" value="1"/>
</dbReference>
<dbReference type="InterPro" id="IPR013083">
    <property type="entry name" value="Znf_RING/FYVE/PHD"/>
</dbReference>
<evidence type="ECO:0000313" key="8">
    <source>
        <dbReference type="Proteomes" id="UP000001555"/>
    </source>
</evidence>
<proteinExistence type="evidence at protein level"/>
<reference evidence="6 8" key="1">
    <citation type="submission" date="2008-03" db="EMBL/GenBank/DDBJ databases">
        <title>Annotation of Ixodes scapularis.</title>
        <authorList>
            <consortium name="Ixodes scapularis Genome Project Consortium"/>
            <person name="Caler E."/>
            <person name="Hannick L.I."/>
            <person name="Bidwell S."/>
            <person name="Joardar V."/>
            <person name="Thiagarajan M."/>
            <person name="Amedeo P."/>
            <person name="Galinsky K.J."/>
            <person name="Schobel S."/>
            <person name="Inman J."/>
            <person name="Hostetler J."/>
            <person name="Miller J."/>
            <person name="Hammond M."/>
            <person name="Megy K."/>
            <person name="Lawson D."/>
            <person name="Kodira C."/>
            <person name="Sutton G."/>
            <person name="Meyer J."/>
            <person name="Hill C.A."/>
            <person name="Birren B."/>
            <person name="Nene V."/>
            <person name="Collins F."/>
            <person name="Alarcon-Chaidez F."/>
            <person name="Wikel S."/>
            <person name="Strausberg R."/>
        </authorList>
    </citation>
    <scope>NUCLEOTIDE SEQUENCE [LARGE SCALE GENOMIC DNA]</scope>
    <source>
        <strain evidence="8">Wikel</strain>
        <strain evidence="6">Wikel colony</strain>
    </source>
</reference>
<organism>
    <name type="scientific">Ixodes scapularis</name>
    <name type="common">Black-legged tick</name>
    <name type="synonym">Deer tick</name>
    <dbReference type="NCBI Taxonomy" id="6945"/>
    <lineage>
        <taxon>Eukaryota</taxon>
        <taxon>Metazoa</taxon>
        <taxon>Ecdysozoa</taxon>
        <taxon>Arthropoda</taxon>
        <taxon>Chelicerata</taxon>
        <taxon>Arachnida</taxon>
        <taxon>Acari</taxon>
        <taxon>Parasitiformes</taxon>
        <taxon>Ixodida</taxon>
        <taxon>Ixodoidea</taxon>
        <taxon>Ixodidae</taxon>
        <taxon>Ixodinae</taxon>
        <taxon>Ixodes</taxon>
    </lineage>
</organism>